<evidence type="ECO:0000256" key="1">
    <source>
        <dbReference type="SAM" id="MobiDB-lite"/>
    </source>
</evidence>
<keyword evidence="4" id="KW-1185">Reference proteome</keyword>
<dbReference type="AlphaFoldDB" id="A0A1H3FE32"/>
<gene>
    <name evidence="3" type="ORF">SAMN05444340_101373</name>
</gene>
<keyword evidence="2" id="KW-0732">Signal</keyword>
<accession>A0A1H3FE32</accession>
<dbReference type="RefSeq" id="WP_089878298.1">
    <property type="nucleotide sequence ID" value="NZ_FNPF01000001.1"/>
</dbReference>
<dbReference type="STRING" id="321339.SAMN05444340_101373"/>
<feature type="region of interest" description="Disordered" evidence="1">
    <location>
        <begin position="211"/>
        <end position="242"/>
    </location>
</feature>
<dbReference type="EMBL" id="FNPF01000001">
    <property type="protein sequence ID" value="SDX89251.1"/>
    <property type="molecule type" value="Genomic_DNA"/>
</dbReference>
<feature type="chain" id="PRO_5011776573" description="Tetratricopeptide repeat-containing protein" evidence="2">
    <location>
        <begin position="18"/>
        <end position="738"/>
    </location>
</feature>
<organism evidence="3 4">
    <name type="scientific">Citreimonas salinaria</name>
    <dbReference type="NCBI Taxonomy" id="321339"/>
    <lineage>
        <taxon>Bacteria</taxon>
        <taxon>Pseudomonadati</taxon>
        <taxon>Pseudomonadota</taxon>
        <taxon>Alphaproteobacteria</taxon>
        <taxon>Rhodobacterales</taxon>
        <taxon>Roseobacteraceae</taxon>
        <taxon>Citreimonas</taxon>
    </lineage>
</organism>
<dbReference type="OrthoDB" id="7847197at2"/>
<protein>
    <recommendedName>
        <fullName evidence="5">Tetratricopeptide repeat-containing protein</fullName>
    </recommendedName>
</protein>
<evidence type="ECO:0000313" key="3">
    <source>
        <dbReference type="EMBL" id="SDX89251.1"/>
    </source>
</evidence>
<dbReference type="Proteomes" id="UP000199286">
    <property type="component" value="Unassembled WGS sequence"/>
</dbReference>
<feature type="signal peptide" evidence="2">
    <location>
        <begin position="1"/>
        <end position="17"/>
    </location>
</feature>
<evidence type="ECO:0000313" key="4">
    <source>
        <dbReference type="Proteomes" id="UP000199286"/>
    </source>
</evidence>
<feature type="compositionally biased region" description="Polar residues" evidence="1">
    <location>
        <begin position="229"/>
        <end position="238"/>
    </location>
</feature>
<sequence length="738" mass="78349">MIRLLLLLLLMAGPATAQTVTVRSGEHGTFTRLAFDLPEGTRWTLEEGDGSASRRLTFDPAPGRIDTGGVFARIDRGRLADLSTFPGGGGVTLALACRCDVDSFMQGTRMLVLDIFESDSPVAEAVESGGQALQPSVILPAVPDTLTAVNLGAMPRIGPEPAPALVAFDPAQARRALQAPESASPSAAGLISDIAQAVAESAGAGVLELAETIDPVRETPERPAASGESDFNPSSTTRTIEEDRVRIGVEGCIPDARLIAGAGSGAPDIATAYSDRDQLLSELGRPSQEAVALQRDRLLAIGLGAEARALSGLIEHDNAPDRVKRALSYLVDGEPDPDGIFRNQLGCRNQAGLWALLTDGANTSGVDLDTDAIVQNFEMLPEALRRHLGAAMAEKLAKIGEPDTARMLISRLERTHGEKTDGLKVATAGLDLHDGDPAAAATAVRDVTTSDPEMLPDLASVRTDTAFAQDRAVDPETLDVAELLWRERRMHDDGPGATRTYVRALLTHSRFDEAIEVFRSDTLPANVSTGLQRDIAARLARDAQDVTFLKHMMPQASADLHPQDRALARPVAERLIASGLHEAALFHLQADARPPAVADRILMARALLSLDRYAEAEERIMGLDEPDARKLRAEIREAMGDYAYASNAFAALGESDAAQRAAWLGSAWSDLDETPDPLFAEAATLAATQPRPEQGTGRPELAEIDALVEDSAQVRATLDALLAHTSIGAGESPASSKN</sequence>
<name>A0A1H3FE32_9RHOB</name>
<proteinExistence type="predicted"/>
<evidence type="ECO:0008006" key="5">
    <source>
        <dbReference type="Google" id="ProtNLM"/>
    </source>
</evidence>
<reference evidence="3 4" key="1">
    <citation type="submission" date="2016-10" db="EMBL/GenBank/DDBJ databases">
        <authorList>
            <person name="de Groot N.N."/>
        </authorList>
    </citation>
    <scope>NUCLEOTIDE SEQUENCE [LARGE SCALE GENOMIC DNA]</scope>
    <source>
        <strain evidence="3 4">DSM 26880</strain>
    </source>
</reference>
<evidence type="ECO:0000256" key="2">
    <source>
        <dbReference type="SAM" id="SignalP"/>
    </source>
</evidence>